<protein>
    <submittedName>
        <fullName evidence="1">CxxH/CxxC protein</fullName>
    </submittedName>
</protein>
<keyword evidence="2" id="KW-1185">Reference proteome</keyword>
<organism evidence="1 2">
    <name type="scientific">Halalkalibacter kiskunsagensis</name>
    <dbReference type="NCBI Taxonomy" id="1548599"/>
    <lineage>
        <taxon>Bacteria</taxon>
        <taxon>Bacillati</taxon>
        <taxon>Bacillota</taxon>
        <taxon>Bacilli</taxon>
        <taxon>Bacillales</taxon>
        <taxon>Bacillaceae</taxon>
        <taxon>Halalkalibacter</taxon>
    </lineage>
</organism>
<dbReference type="EMBL" id="JBHLUX010000036">
    <property type="protein sequence ID" value="MFC0471588.1"/>
    <property type="molecule type" value="Genomic_DNA"/>
</dbReference>
<comment type="caution">
    <text evidence="1">The sequence shown here is derived from an EMBL/GenBank/DDBJ whole genome shotgun (WGS) entry which is preliminary data.</text>
</comment>
<dbReference type="RefSeq" id="WP_335961596.1">
    <property type="nucleotide sequence ID" value="NZ_JAXBLX010000019.1"/>
</dbReference>
<accession>A0ABV6KE48</accession>
<name>A0ABV6KE48_9BACI</name>
<evidence type="ECO:0000313" key="1">
    <source>
        <dbReference type="EMBL" id="MFC0471588.1"/>
    </source>
</evidence>
<reference evidence="1 2" key="1">
    <citation type="submission" date="2024-09" db="EMBL/GenBank/DDBJ databases">
        <authorList>
            <person name="Sun Q."/>
            <person name="Mori K."/>
        </authorList>
    </citation>
    <scope>NUCLEOTIDE SEQUENCE [LARGE SCALE GENOMIC DNA]</scope>
    <source>
        <strain evidence="1 2">NCAIM B.02610</strain>
    </source>
</reference>
<proteinExistence type="predicted"/>
<dbReference type="NCBIfam" id="TIGR04129">
    <property type="entry name" value="CxxH_BA5709"/>
    <property type="match status" value="1"/>
</dbReference>
<dbReference type="Pfam" id="PF14116">
    <property type="entry name" value="YyzF"/>
    <property type="match status" value="1"/>
</dbReference>
<gene>
    <name evidence="1" type="ORF">ACFFHM_14080</name>
</gene>
<dbReference type="Proteomes" id="UP001589838">
    <property type="component" value="Unassembled WGS sequence"/>
</dbReference>
<dbReference type="InterPro" id="IPR025626">
    <property type="entry name" value="YyzF"/>
</dbReference>
<evidence type="ECO:0000313" key="2">
    <source>
        <dbReference type="Proteomes" id="UP001589838"/>
    </source>
</evidence>
<sequence>MYYACNEHIEVAIDMVVDEQELAPIVDKISENKEVLSTTCSFCENVAIYSVDTL</sequence>